<dbReference type="Proteomes" id="UP000192276">
    <property type="component" value="Unassembled WGS sequence"/>
</dbReference>
<keyword evidence="3" id="KW-1185">Reference proteome</keyword>
<dbReference type="EMBL" id="LWBP01000134">
    <property type="protein sequence ID" value="OQP61616.1"/>
    <property type="molecule type" value="Genomic_DNA"/>
</dbReference>
<keyword evidence="1" id="KW-1133">Transmembrane helix</keyword>
<sequence>MKTAASILGSFIAYVALCIGTYLMLHMAIEYSSFETDIHFLRYKQDYINIPLWKAAFYTHVFSSVLALAAGLTQFSDVILKKYRRLHRIVGWIYAVDILIINFPAAMIMAYYANGLLPSKIAFILLDCLWFWFTLKAVIAARNKEINKHKRFMIRSFALTFSAITLRSWKIILAGVFHPDPLTLYMIDAWMGFVPNLLLAEWFIWRTNKKQAIAQS</sequence>
<accession>A0A1V9FTP0</accession>
<comment type="caution">
    <text evidence="2">The sequence shown here is derived from an EMBL/GenBank/DDBJ whole genome shotgun (WGS) entry which is preliminary data.</text>
</comment>
<keyword evidence="1" id="KW-0812">Transmembrane</keyword>
<feature type="transmembrane region" description="Helical" evidence="1">
    <location>
        <begin position="7"/>
        <end position="29"/>
    </location>
</feature>
<dbReference type="InterPro" id="IPR018750">
    <property type="entry name" value="DUF2306_membrane"/>
</dbReference>
<dbReference type="AlphaFoldDB" id="A0A1V9FTP0"/>
<feature type="transmembrane region" description="Helical" evidence="1">
    <location>
        <begin position="184"/>
        <end position="205"/>
    </location>
</feature>
<keyword evidence="1" id="KW-0472">Membrane</keyword>
<feature type="transmembrane region" description="Helical" evidence="1">
    <location>
        <begin position="152"/>
        <end position="172"/>
    </location>
</feature>
<evidence type="ECO:0000313" key="3">
    <source>
        <dbReference type="Proteomes" id="UP000192276"/>
    </source>
</evidence>
<dbReference type="Pfam" id="PF10067">
    <property type="entry name" value="DUF2306"/>
    <property type="match status" value="1"/>
</dbReference>
<reference evidence="3" key="1">
    <citation type="submission" date="2016-04" db="EMBL/GenBank/DDBJ databases">
        <authorList>
            <person name="Chen L."/>
            <person name="Zhuang W."/>
            <person name="Wang G."/>
        </authorList>
    </citation>
    <scope>NUCLEOTIDE SEQUENCE [LARGE SCALE GENOMIC DNA]</scope>
    <source>
        <strain evidence="3">208</strain>
    </source>
</reference>
<evidence type="ECO:0000313" key="2">
    <source>
        <dbReference type="EMBL" id="OQP61616.1"/>
    </source>
</evidence>
<feature type="transmembrane region" description="Helical" evidence="1">
    <location>
        <begin position="119"/>
        <end position="140"/>
    </location>
</feature>
<protein>
    <recommendedName>
        <fullName evidence="4">DUF2306 domain-containing protein</fullName>
    </recommendedName>
</protein>
<feature type="transmembrane region" description="Helical" evidence="1">
    <location>
        <begin position="92"/>
        <end position="113"/>
    </location>
</feature>
<organism evidence="2 3">
    <name type="scientific">Niastella populi</name>
    <dbReference type="NCBI Taxonomy" id="550983"/>
    <lineage>
        <taxon>Bacteria</taxon>
        <taxon>Pseudomonadati</taxon>
        <taxon>Bacteroidota</taxon>
        <taxon>Chitinophagia</taxon>
        <taxon>Chitinophagales</taxon>
        <taxon>Chitinophagaceae</taxon>
        <taxon>Niastella</taxon>
    </lineage>
</organism>
<evidence type="ECO:0008006" key="4">
    <source>
        <dbReference type="Google" id="ProtNLM"/>
    </source>
</evidence>
<feature type="transmembrane region" description="Helical" evidence="1">
    <location>
        <begin position="57"/>
        <end position="80"/>
    </location>
</feature>
<name>A0A1V9FTP0_9BACT</name>
<evidence type="ECO:0000256" key="1">
    <source>
        <dbReference type="SAM" id="Phobius"/>
    </source>
</evidence>
<gene>
    <name evidence="2" type="ORF">A4R26_18805</name>
</gene>
<proteinExistence type="predicted"/>